<reference evidence="2 3" key="1">
    <citation type="submission" date="2024-02" db="EMBL/GenBank/DDBJ databases">
        <authorList>
            <person name="Vignale AGUSTIN F."/>
            <person name="Sosa J E."/>
            <person name="Modenutti C."/>
        </authorList>
    </citation>
    <scope>NUCLEOTIDE SEQUENCE [LARGE SCALE GENOMIC DNA]</scope>
</reference>
<dbReference type="Proteomes" id="UP001642360">
    <property type="component" value="Unassembled WGS sequence"/>
</dbReference>
<proteinExistence type="predicted"/>
<dbReference type="AlphaFoldDB" id="A0ABC8RXJ0"/>
<feature type="compositionally biased region" description="Basic residues" evidence="1">
    <location>
        <begin position="88"/>
        <end position="97"/>
    </location>
</feature>
<feature type="region of interest" description="Disordered" evidence="1">
    <location>
        <begin position="70"/>
        <end position="139"/>
    </location>
</feature>
<sequence length="139" mass="15679">MGMHATKDRVESDTSTVYSISLYESIITTRDEPWFGELKLALGVRLPVTTHDRVLPASCWNDASGAKSRFRKMKGQKLGKNSEVHPNRPMKNKRIAKRQWCAIQNSTKKKRSVEEKQSSSFPSLPGSKAVQSFLAKSRI</sequence>
<evidence type="ECO:0000256" key="1">
    <source>
        <dbReference type="SAM" id="MobiDB-lite"/>
    </source>
</evidence>
<organism evidence="2 3">
    <name type="scientific">Ilex paraguariensis</name>
    <name type="common">yerba mate</name>
    <dbReference type="NCBI Taxonomy" id="185542"/>
    <lineage>
        <taxon>Eukaryota</taxon>
        <taxon>Viridiplantae</taxon>
        <taxon>Streptophyta</taxon>
        <taxon>Embryophyta</taxon>
        <taxon>Tracheophyta</taxon>
        <taxon>Spermatophyta</taxon>
        <taxon>Magnoliopsida</taxon>
        <taxon>eudicotyledons</taxon>
        <taxon>Gunneridae</taxon>
        <taxon>Pentapetalae</taxon>
        <taxon>asterids</taxon>
        <taxon>campanulids</taxon>
        <taxon>Aquifoliales</taxon>
        <taxon>Aquifoliaceae</taxon>
        <taxon>Ilex</taxon>
    </lineage>
</organism>
<name>A0ABC8RXJ0_9AQUA</name>
<accession>A0ABC8RXJ0</accession>
<protein>
    <submittedName>
        <fullName evidence="2">Uncharacterized protein</fullName>
    </submittedName>
</protein>
<dbReference type="EMBL" id="CAUOFW020001859">
    <property type="protein sequence ID" value="CAK9149282.1"/>
    <property type="molecule type" value="Genomic_DNA"/>
</dbReference>
<keyword evidence="3" id="KW-1185">Reference proteome</keyword>
<comment type="caution">
    <text evidence="2">The sequence shown here is derived from an EMBL/GenBank/DDBJ whole genome shotgun (WGS) entry which is preliminary data.</text>
</comment>
<evidence type="ECO:0000313" key="3">
    <source>
        <dbReference type="Proteomes" id="UP001642360"/>
    </source>
</evidence>
<gene>
    <name evidence="2" type="ORF">ILEXP_LOCUS17321</name>
</gene>
<evidence type="ECO:0000313" key="2">
    <source>
        <dbReference type="EMBL" id="CAK9149282.1"/>
    </source>
</evidence>